<evidence type="ECO:0000259" key="1">
    <source>
        <dbReference type="PROSITE" id="PS50006"/>
    </source>
</evidence>
<gene>
    <name evidence="2" type="primary">jg12180</name>
    <name evidence="2" type="ORF">PAEG_LOCUS12180</name>
</gene>
<dbReference type="Proteomes" id="UP000838756">
    <property type="component" value="Unassembled WGS sequence"/>
</dbReference>
<reference evidence="2" key="1">
    <citation type="submission" date="2022-03" db="EMBL/GenBank/DDBJ databases">
        <authorList>
            <person name="Lindestad O."/>
        </authorList>
    </citation>
    <scope>NUCLEOTIDE SEQUENCE</scope>
</reference>
<dbReference type="AlphaFoldDB" id="A0A8S4RB78"/>
<dbReference type="InterPro" id="IPR008984">
    <property type="entry name" value="SMAD_FHA_dom_sf"/>
</dbReference>
<dbReference type="SUPFAM" id="SSF49879">
    <property type="entry name" value="SMAD/FHA domain"/>
    <property type="match status" value="1"/>
</dbReference>
<sequence length="208" mass="23165">MVIAKSKRVNPHMNTTVKNMDYNWTPAPEPPNNQEVAVPRAVFIPHSNSLPFDERRVSLEQPVKIGRNVYRATASPTNTIFECRVLSRHHATLYYEKGHFYLVVSFALSFSIGSSKAFCDTAYSGKYYCYTQVDGMPWNGSPEMVSAALVGPQRGGQTTLSASQVAAGFKRLRTLELGTPYKRPMFSSGCLSVLYDDDEYLAGFVVCL</sequence>
<dbReference type="PROSITE" id="PS50006">
    <property type="entry name" value="FHA_DOMAIN"/>
    <property type="match status" value="1"/>
</dbReference>
<protein>
    <submittedName>
        <fullName evidence="2">Jg12180 protein</fullName>
    </submittedName>
</protein>
<feature type="domain" description="FHA" evidence="1">
    <location>
        <begin position="63"/>
        <end position="102"/>
    </location>
</feature>
<evidence type="ECO:0000313" key="2">
    <source>
        <dbReference type="EMBL" id="CAH2234339.1"/>
    </source>
</evidence>
<dbReference type="OrthoDB" id="687730at2759"/>
<accession>A0A8S4RB78</accession>
<keyword evidence="3" id="KW-1185">Reference proteome</keyword>
<evidence type="ECO:0000313" key="3">
    <source>
        <dbReference type="Proteomes" id="UP000838756"/>
    </source>
</evidence>
<dbReference type="EMBL" id="CAKXAJ010025054">
    <property type="protein sequence ID" value="CAH2234339.1"/>
    <property type="molecule type" value="Genomic_DNA"/>
</dbReference>
<name>A0A8S4RB78_9NEOP</name>
<organism evidence="2 3">
    <name type="scientific">Pararge aegeria aegeria</name>
    <dbReference type="NCBI Taxonomy" id="348720"/>
    <lineage>
        <taxon>Eukaryota</taxon>
        <taxon>Metazoa</taxon>
        <taxon>Ecdysozoa</taxon>
        <taxon>Arthropoda</taxon>
        <taxon>Hexapoda</taxon>
        <taxon>Insecta</taxon>
        <taxon>Pterygota</taxon>
        <taxon>Neoptera</taxon>
        <taxon>Endopterygota</taxon>
        <taxon>Lepidoptera</taxon>
        <taxon>Glossata</taxon>
        <taxon>Ditrysia</taxon>
        <taxon>Papilionoidea</taxon>
        <taxon>Nymphalidae</taxon>
        <taxon>Satyrinae</taxon>
        <taxon>Satyrini</taxon>
        <taxon>Parargina</taxon>
        <taxon>Pararge</taxon>
    </lineage>
</organism>
<proteinExistence type="predicted"/>
<comment type="caution">
    <text evidence="2">The sequence shown here is derived from an EMBL/GenBank/DDBJ whole genome shotgun (WGS) entry which is preliminary data.</text>
</comment>
<dbReference type="InterPro" id="IPR000253">
    <property type="entry name" value="FHA_dom"/>
</dbReference>